<dbReference type="InterPro" id="IPR001427">
    <property type="entry name" value="RNaseA"/>
</dbReference>
<name>A0A4W5NI58_9TELE</name>
<dbReference type="GO" id="GO:0050830">
    <property type="term" value="P:defense response to Gram-positive bacterium"/>
    <property type="evidence" value="ECO:0007669"/>
    <property type="project" value="TreeGrafter"/>
</dbReference>
<evidence type="ECO:0000256" key="4">
    <source>
        <dbReference type="ARBA" id="ARBA00022722"/>
    </source>
</evidence>
<dbReference type="GO" id="GO:0050829">
    <property type="term" value="P:defense response to Gram-negative bacterium"/>
    <property type="evidence" value="ECO:0007669"/>
    <property type="project" value="TreeGrafter"/>
</dbReference>
<feature type="chain" id="PRO_5021503919" description="Ribonuclease A-domain domain-containing protein" evidence="8">
    <location>
        <begin position="27"/>
        <end position="157"/>
    </location>
</feature>
<dbReference type="GO" id="GO:0005576">
    <property type="term" value="C:extracellular region"/>
    <property type="evidence" value="ECO:0007669"/>
    <property type="project" value="UniProtKB-SubCell"/>
</dbReference>
<dbReference type="GeneTree" id="ENSGT00940000157645"/>
<evidence type="ECO:0000256" key="6">
    <source>
        <dbReference type="ARBA" id="ARBA00022801"/>
    </source>
</evidence>
<dbReference type="InterPro" id="IPR023412">
    <property type="entry name" value="RNaseA_domain"/>
</dbReference>
<keyword evidence="11" id="KW-1185">Reference proteome</keyword>
<dbReference type="GO" id="GO:0004540">
    <property type="term" value="F:RNA nuclease activity"/>
    <property type="evidence" value="ECO:0007669"/>
    <property type="project" value="TreeGrafter"/>
</dbReference>
<dbReference type="Pfam" id="PF00074">
    <property type="entry name" value="RnaseA"/>
    <property type="match status" value="1"/>
</dbReference>
<dbReference type="GO" id="GO:0001525">
    <property type="term" value="P:angiogenesis"/>
    <property type="evidence" value="ECO:0007669"/>
    <property type="project" value="TreeGrafter"/>
</dbReference>
<dbReference type="PANTHER" id="PTHR11437">
    <property type="entry name" value="RIBONUCLEASE"/>
    <property type="match status" value="1"/>
</dbReference>
<keyword evidence="8" id="KW-0732">Signal</keyword>
<dbReference type="Gene3D" id="3.10.130.10">
    <property type="entry name" value="Ribonuclease A-like domain"/>
    <property type="match status" value="1"/>
</dbReference>
<evidence type="ECO:0000259" key="9">
    <source>
        <dbReference type="SMART" id="SM00092"/>
    </source>
</evidence>
<dbReference type="GO" id="GO:0016787">
    <property type="term" value="F:hydrolase activity"/>
    <property type="evidence" value="ECO:0007669"/>
    <property type="project" value="UniProtKB-KW"/>
</dbReference>
<keyword evidence="7" id="KW-1015">Disulfide bond</keyword>
<evidence type="ECO:0000256" key="5">
    <source>
        <dbReference type="ARBA" id="ARBA00022759"/>
    </source>
</evidence>
<organism evidence="10 11">
    <name type="scientific">Hucho hucho</name>
    <name type="common">huchen</name>
    <dbReference type="NCBI Taxonomy" id="62062"/>
    <lineage>
        <taxon>Eukaryota</taxon>
        <taxon>Metazoa</taxon>
        <taxon>Chordata</taxon>
        <taxon>Craniata</taxon>
        <taxon>Vertebrata</taxon>
        <taxon>Euteleostomi</taxon>
        <taxon>Actinopterygii</taxon>
        <taxon>Neopterygii</taxon>
        <taxon>Teleostei</taxon>
        <taxon>Protacanthopterygii</taxon>
        <taxon>Salmoniformes</taxon>
        <taxon>Salmonidae</taxon>
        <taxon>Salmoninae</taxon>
        <taxon>Hucho</taxon>
    </lineage>
</organism>
<evidence type="ECO:0000256" key="1">
    <source>
        <dbReference type="ARBA" id="ARBA00004613"/>
    </source>
</evidence>
<keyword evidence="3" id="KW-0964">Secreted</keyword>
<evidence type="ECO:0000313" key="11">
    <source>
        <dbReference type="Proteomes" id="UP000314982"/>
    </source>
</evidence>
<feature type="signal peptide" evidence="8">
    <location>
        <begin position="1"/>
        <end position="26"/>
    </location>
</feature>
<evidence type="ECO:0000256" key="3">
    <source>
        <dbReference type="ARBA" id="ARBA00022525"/>
    </source>
</evidence>
<keyword evidence="4 8" id="KW-0540">Nuclease</keyword>
<proteinExistence type="inferred from homology"/>
<comment type="similarity">
    <text evidence="2 8">Belongs to the pancreatic ribonuclease family.</text>
</comment>
<dbReference type="InterPro" id="IPR023411">
    <property type="entry name" value="RNaseA_AS"/>
</dbReference>
<dbReference type="Proteomes" id="UP000314982">
    <property type="component" value="Unassembled WGS sequence"/>
</dbReference>
<dbReference type="AlphaFoldDB" id="A0A4W5NI58"/>
<evidence type="ECO:0000256" key="2">
    <source>
        <dbReference type="ARBA" id="ARBA00005600"/>
    </source>
</evidence>
<comment type="subcellular location">
    <subcellularLocation>
        <location evidence="1">Secreted</location>
    </subcellularLocation>
</comment>
<sequence length="157" mass="17760">MVYTVDAMGFQRAFLFLVFATVMVHGQPADIGPRYTHFLRQHVKGDMTIQKCQGVMGYLELTESDSENCKVKNTFIKANSNQVRDICTGGGTPMGNGLFESNNRFPVVICKHKCKKKTLCQHTHPRCEYEGSLSTRKVVIACEREWPVHYGDDILIV</sequence>
<dbReference type="PANTHER" id="PTHR11437:SF10">
    <property type="entry name" value="ANGIOGENIN-RELATED"/>
    <property type="match status" value="1"/>
</dbReference>
<dbReference type="InterPro" id="IPR036816">
    <property type="entry name" value="RNaseA-like_dom_sf"/>
</dbReference>
<reference evidence="10" key="3">
    <citation type="submission" date="2025-09" db="UniProtKB">
        <authorList>
            <consortium name="Ensembl"/>
        </authorList>
    </citation>
    <scope>IDENTIFICATION</scope>
</reference>
<dbReference type="CDD" id="cd06265">
    <property type="entry name" value="RNase_A_canonical"/>
    <property type="match status" value="1"/>
</dbReference>
<dbReference type="STRING" id="62062.ENSHHUP00000048960"/>
<dbReference type="SUPFAM" id="SSF54076">
    <property type="entry name" value="RNase A-like"/>
    <property type="match status" value="1"/>
</dbReference>
<reference evidence="11" key="1">
    <citation type="submission" date="2018-06" db="EMBL/GenBank/DDBJ databases">
        <title>Genome assembly of Danube salmon.</title>
        <authorList>
            <person name="Macqueen D.J."/>
            <person name="Gundappa M.K."/>
        </authorList>
    </citation>
    <scope>NUCLEOTIDE SEQUENCE [LARGE SCALE GENOMIC DNA]</scope>
</reference>
<protein>
    <recommendedName>
        <fullName evidence="9">Ribonuclease A-domain domain-containing protein</fullName>
    </recommendedName>
</protein>
<dbReference type="GO" id="GO:0004519">
    <property type="term" value="F:endonuclease activity"/>
    <property type="evidence" value="ECO:0007669"/>
    <property type="project" value="UniProtKB-KW"/>
</dbReference>
<accession>A0A4W5NI58</accession>
<evidence type="ECO:0000256" key="7">
    <source>
        <dbReference type="ARBA" id="ARBA00023157"/>
    </source>
</evidence>
<evidence type="ECO:0000256" key="8">
    <source>
        <dbReference type="RuleBase" id="RU000651"/>
    </source>
</evidence>
<dbReference type="GO" id="GO:0003676">
    <property type="term" value="F:nucleic acid binding"/>
    <property type="evidence" value="ECO:0007669"/>
    <property type="project" value="InterPro"/>
</dbReference>
<dbReference type="SMART" id="SM00092">
    <property type="entry name" value="RNAse_Pc"/>
    <property type="match status" value="1"/>
</dbReference>
<feature type="domain" description="Ribonuclease A-domain" evidence="9">
    <location>
        <begin position="31"/>
        <end position="155"/>
    </location>
</feature>
<evidence type="ECO:0000313" key="10">
    <source>
        <dbReference type="Ensembl" id="ENSHHUP00000048960.1"/>
    </source>
</evidence>
<reference evidence="10" key="2">
    <citation type="submission" date="2025-08" db="UniProtKB">
        <authorList>
            <consortium name="Ensembl"/>
        </authorList>
    </citation>
    <scope>IDENTIFICATION</scope>
</reference>
<dbReference type="PROSITE" id="PS00127">
    <property type="entry name" value="RNASE_PANCREATIC"/>
    <property type="match status" value="1"/>
</dbReference>
<dbReference type="Ensembl" id="ENSHHUT00000050737.1">
    <property type="protein sequence ID" value="ENSHHUP00000048960.1"/>
    <property type="gene ID" value="ENSHHUG00000029668.1"/>
</dbReference>
<keyword evidence="6 8" id="KW-0378">Hydrolase</keyword>
<keyword evidence="5 8" id="KW-0255">Endonuclease</keyword>